<evidence type="ECO:0000313" key="4">
    <source>
        <dbReference type="EMBL" id="ASU85786.1"/>
    </source>
</evidence>
<keyword evidence="5" id="KW-1185">Reference proteome</keyword>
<evidence type="ECO:0000259" key="3">
    <source>
        <dbReference type="Pfam" id="PF05532"/>
    </source>
</evidence>
<feature type="region of interest" description="Disordered" evidence="2">
    <location>
        <begin position="1"/>
        <end position="65"/>
    </location>
</feature>
<dbReference type="Gene3D" id="1.10.1470.10">
    <property type="entry name" value="YjbJ"/>
    <property type="match status" value="1"/>
</dbReference>
<feature type="compositionally biased region" description="Basic and acidic residues" evidence="2">
    <location>
        <begin position="9"/>
        <end position="19"/>
    </location>
</feature>
<evidence type="ECO:0000313" key="5">
    <source>
        <dbReference type="Proteomes" id="UP000215005"/>
    </source>
</evidence>
<feature type="domain" description="CsbD-like" evidence="3">
    <location>
        <begin position="4"/>
        <end position="52"/>
    </location>
</feature>
<dbReference type="Pfam" id="PF05532">
    <property type="entry name" value="CsbD"/>
    <property type="match status" value="1"/>
</dbReference>
<dbReference type="InterPro" id="IPR036629">
    <property type="entry name" value="YjbJ_sf"/>
</dbReference>
<accession>A0A223SCH6</accession>
<feature type="compositionally biased region" description="Basic and acidic residues" evidence="2">
    <location>
        <begin position="46"/>
        <end position="65"/>
    </location>
</feature>
<protein>
    <submittedName>
        <fullName evidence="4">CsbD family protein</fullName>
    </submittedName>
</protein>
<dbReference type="RefSeq" id="WP_017618504.1">
    <property type="nucleotide sequence ID" value="NZ_ANBG01000167.1"/>
</dbReference>
<dbReference type="InterPro" id="IPR008462">
    <property type="entry name" value="CsbD"/>
</dbReference>
<evidence type="ECO:0000256" key="2">
    <source>
        <dbReference type="SAM" id="MobiDB-lite"/>
    </source>
</evidence>
<name>A0A223SCH6_9ACTN</name>
<sequence>MGNIENEFENAKGKAKETAGKAMGDSELETEGKLDQAKAGIEDAAEDVKEKAGETAEKIKNVFKR</sequence>
<comment type="similarity">
    <text evidence="1">Belongs to the UPF0337 (CsbD) family.</text>
</comment>
<reference evidence="4 5" key="1">
    <citation type="submission" date="2017-08" db="EMBL/GenBank/DDBJ databases">
        <title>The complete genome sequence of Nocardiopsis gilva YIM 90087.</title>
        <authorList>
            <person name="Yin M."/>
            <person name="Tang S."/>
        </authorList>
    </citation>
    <scope>NUCLEOTIDE SEQUENCE [LARGE SCALE GENOMIC DNA]</scope>
    <source>
        <strain evidence="4 5">YIM 90087</strain>
    </source>
</reference>
<gene>
    <name evidence="4" type="ORF">CDO52_25950</name>
</gene>
<dbReference type="SUPFAM" id="SSF69047">
    <property type="entry name" value="Hypothetical protein YjbJ"/>
    <property type="match status" value="1"/>
</dbReference>
<dbReference type="AlphaFoldDB" id="A0A223SCH6"/>
<organism evidence="4 5">
    <name type="scientific">Nocardiopsis gilva YIM 90087</name>
    <dbReference type="NCBI Taxonomy" id="1235441"/>
    <lineage>
        <taxon>Bacteria</taxon>
        <taxon>Bacillati</taxon>
        <taxon>Actinomycetota</taxon>
        <taxon>Actinomycetes</taxon>
        <taxon>Streptosporangiales</taxon>
        <taxon>Nocardiopsidaceae</taxon>
        <taxon>Nocardiopsis</taxon>
    </lineage>
</organism>
<evidence type="ECO:0000256" key="1">
    <source>
        <dbReference type="ARBA" id="ARBA00009129"/>
    </source>
</evidence>
<dbReference type="EMBL" id="CP022753">
    <property type="protein sequence ID" value="ASU85786.1"/>
    <property type="molecule type" value="Genomic_DNA"/>
</dbReference>
<proteinExistence type="inferred from homology"/>
<dbReference type="KEGG" id="ngv:CDO52_25950"/>
<dbReference type="Proteomes" id="UP000215005">
    <property type="component" value="Chromosome"/>
</dbReference>